<dbReference type="STRING" id="1218173.BALCAV_0211190"/>
<comment type="caution">
    <text evidence="2">The sequence shown here is derived from an EMBL/GenBank/DDBJ whole genome shotgun (WGS) entry which is preliminary data.</text>
</comment>
<dbReference type="Pfam" id="PF13456">
    <property type="entry name" value="RVT_3"/>
    <property type="match status" value="1"/>
</dbReference>
<dbReference type="Proteomes" id="UP000002754">
    <property type="component" value="Unassembled WGS sequence"/>
</dbReference>
<dbReference type="PANTHER" id="PTHR46387:SF2">
    <property type="entry name" value="RIBONUCLEASE HI"/>
    <property type="match status" value="1"/>
</dbReference>
<dbReference type="Proteomes" id="UP000297014">
    <property type="component" value="Unassembled WGS sequence"/>
</dbReference>
<dbReference type="Gene3D" id="3.30.420.10">
    <property type="entry name" value="Ribonuclease H-like superfamily/Ribonuclease H"/>
    <property type="match status" value="1"/>
</dbReference>
<feature type="domain" description="RNase H type-1" evidence="1">
    <location>
        <begin position="71"/>
        <end position="208"/>
    </location>
</feature>
<gene>
    <name evidence="3" type="ORF">AJ85_04505</name>
    <name evidence="2" type="ORF">BALCAV_0211190</name>
</gene>
<dbReference type="InterPro" id="IPR002156">
    <property type="entry name" value="RNaseH_domain"/>
</dbReference>
<evidence type="ECO:0000259" key="1">
    <source>
        <dbReference type="PROSITE" id="PS50879"/>
    </source>
</evidence>
<sequence>MKVHAIWSYKIAKSNQIFEMTSAEMTLQEALILAADLEKTGRVKTLEWYDQAGTYWTTKQLVKLNKETETEPQNIVAYFDGGYDVNSKSSGLGVVIYYEQNKKKWRLKANQQNELLVDNNEAEYAALYFLLERLEQLGVHFQSVQINSDSLVVINQLTDEWPCYEEHYLPWYERIKKKEAALGLTIHFTQIKREQNKEADQLATQALQDISIESHIENPRRD</sequence>
<name>A0A094YUU2_ALKAL</name>
<proteinExistence type="predicted"/>
<reference evidence="2 4" key="1">
    <citation type="journal article" date="2014" name="Genome Announc.">
        <title>Draft Genome Sequence of Bacillus alcalophilus AV1934, a Classic Alkaliphile Isolated from Human Feces in 1934.</title>
        <authorList>
            <person name="Attie O."/>
            <person name="Jayaprakash A."/>
            <person name="Shah H."/>
            <person name="Paulsen I.T."/>
            <person name="Morino M."/>
            <person name="Takahashi Y."/>
            <person name="Narumi I."/>
            <person name="Sachidanandam R."/>
            <person name="Satoh K."/>
            <person name="Ito M."/>
            <person name="Krulwich T.A."/>
        </authorList>
    </citation>
    <scope>NUCLEOTIDE SEQUENCE [LARGE SCALE GENOMIC DNA]</scope>
    <source>
        <strain evidence="2 4">AV1934</strain>
    </source>
</reference>
<dbReference type="eggNOG" id="COG0328">
    <property type="taxonomic scope" value="Bacteria"/>
</dbReference>
<keyword evidence="4" id="KW-1185">Reference proteome</keyword>
<dbReference type="InterPro" id="IPR036397">
    <property type="entry name" value="RNaseH_sf"/>
</dbReference>
<evidence type="ECO:0000313" key="4">
    <source>
        <dbReference type="Proteomes" id="UP000002754"/>
    </source>
</evidence>
<accession>A0A094YUU2</accession>
<organism evidence="2 4">
    <name type="scientific">Alkalihalobacillus alcalophilus ATCC 27647 = CGMCC 1.3604</name>
    <dbReference type="NCBI Taxonomy" id="1218173"/>
    <lineage>
        <taxon>Bacteria</taxon>
        <taxon>Bacillati</taxon>
        <taxon>Bacillota</taxon>
        <taxon>Bacilli</taxon>
        <taxon>Bacillales</taxon>
        <taxon>Bacillaceae</taxon>
        <taxon>Alkalihalobacillus</taxon>
    </lineage>
</organism>
<dbReference type="GO" id="GO:0004523">
    <property type="term" value="F:RNA-DNA hybrid ribonuclease activity"/>
    <property type="evidence" value="ECO:0007669"/>
    <property type="project" value="InterPro"/>
</dbReference>
<dbReference type="EMBL" id="ALPT02000033">
    <property type="protein sequence ID" value="KGA97262.1"/>
    <property type="molecule type" value="Genomic_DNA"/>
</dbReference>
<dbReference type="AlphaFoldDB" id="A0A094YUU2"/>
<dbReference type="PANTHER" id="PTHR46387">
    <property type="entry name" value="POLYNUCLEOTIDYL TRANSFERASE, RIBONUCLEASE H-LIKE SUPERFAMILY PROTEIN"/>
    <property type="match status" value="1"/>
</dbReference>
<dbReference type="OrthoDB" id="2680098at2"/>
<dbReference type="GO" id="GO:0003676">
    <property type="term" value="F:nucleic acid binding"/>
    <property type="evidence" value="ECO:0007669"/>
    <property type="project" value="InterPro"/>
</dbReference>
<dbReference type="RefSeq" id="WP_003324791.1">
    <property type="nucleotide sequence ID" value="NZ_ALPT02000033.1"/>
</dbReference>
<reference evidence="3 5" key="2">
    <citation type="submission" date="2014-01" db="EMBL/GenBank/DDBJ databases">
        <title>Draft genome sequencing of Bacillus alcalophilus CGMCC 1.3604.</title>
        <authorList>
            <person name="Yang J."/>
            <person name="Diao L."/>
            <person name="Yang S."/>
        </authorList>
    </citation>
    <scope>NUCLEOTIDE SEQUENCE [LARGE SCALE GENOMIC DNA]</scope>
    <source>
        <strain evidence="3 5">CGMCC 1.3604</strain>
    </source>
</reference>
<evidence type="ECO:0000313" key="5">
    <source>
        <dbReference type="Proteomes" id="UP000297014"/>
    </source>
</evidence>
<dbReference type="InterPro" id="IPR012337">
    <property type="entry name" value="RNaseH-like_sf"/>
</dbReference>
<protein>
    <recommendedName>
        <fullName evidence="1">RNase H type-1 domain-containing protein</fullName>
    </recommendedName>
</protein>
<dbReference type="CDD" id="cd09279">
    <property type="entry name" value="RNase_HI_like"/>
    <property type="match status" value="1"/>
</dbReference>
<evidence type="ECO:0000313" key="2">
    <source>
        <dbReference type="EMBL" id="KGA97262.1"/>
    </source>
</evidence>
<dbReference type="PROSITE" id="PS50879">
    <property type="entry name" value="RNASE_H_1"/>
    <property type="match status" value="1"/>
</dbReference>
<evidence type="ECO:0000313" key="3">
    <source>
        <dbReference type="EMBL" id="THG91531.1"/>
    </source>
</evidence>
<dbReference type="NCBIfam" id="NF005822">
    <property type="entry name" value="PRK07708.1"/>
    <property type="match status" value="1"/>
</dbReference>
<dbReference type="SUPFAM" id="SSF53098">
    <property type="entry name" value="Ribonuclease H-like"/>
    <property type="match status" value="1"/>
</dbReference>
<dbReference type="EMBL" id="JALP01000065">
    <property type="protein sequence ID" value="THG91531.1"/>
    <property type="molecule type" value="Genomic_DNA"/>
</dbReference>